<evidence type="ECO:0000313" key="2">
    <source>
        <dbReference type="EMBL" id="PTL60450.1"/>
    </source>
</evidence>
<organism evidence="2 3">
    <name type="scientific">Paraconexibacter algicola</name>
    <dbReference type="NCBI Taxonomy" id="2133960"/>
    <lineage>
        <taxon>Bacteria</taxon>
        <taxon>Bacillati</taxon>
        <taxon>Actinomycetota</taxon>
        <taxon>Thermoleophilia</taxon>
        <taxon>Solirubrobacterales</taxon>
        <taxon>Paraconexibacteraceae</taxon>
        <taxon>Paraconexibacter</taxon>
    </lineage>
</organism>
<feature type="compositionally biased region" description="Pro residues" evidence="1">
    <location>
        <begin position="96"/>
        <end position="111"/>
    </location>
</feature>
<dbReference type="AlphaFoldDB" id="A0A2T4UMI1"/>
<feature type="region of interest" description="Disordered" evidence="1">
    <location>
        <begin position="1"/>
        <end position="111"/>
    </location>
</feature>
<feature type="compositionally biased region" description="Basic residues" evidence="1">
    <location>
        <begin position="42"/>
        <end position="56"/>
    </location>
</feature>
<keyword evidence="3" id="KW-1185">Reference proteome</keyword>
<dbReference type="Proteomes" id="UP000240739">
    <property type="component" value="Unassembled WGS sequence"/>
</dbReference>
<proteinExistence type="predicted"/>
<feature type="compositionally biased region" description="Low complexity" evidence="1">
    <location>
        <begin position="84"/>
        <end position="95"/>
    </location>
</feature>
<evidence type="ECO:0000256" key="1">
    <source>
        <dbReference type="SAM" id="MobiDB-lite"/>
    </source>
</evidence>
<gene>
    <name evidence="2" type="ORF">C7Y72_12775</name>
</gene>
<feature type="compositionally biased region" description="Low complexity" evidence="1">
    <location>
        <begin position="62"/>
        <end position="78"/>
    </location>
</feature>
<feature type="compositionally biased region" description="Basic residues" evidence="1">
    <location>
        <begin position="1"/>
        <end position="29"/>
    </location>
</feature>
<protein>
    <recommendedName>
        <fullName evidence="4">DUF1800 domain-containing protein</fullName>
    </recommendedName>
</protein>
<sequence length="556" mass="60289">MKKARAKARRTAAAKKRASAKKPAAKPPKRAPLTKPAGTTCKVKRVRTKSGRRKTVKVCTRPAKPTPTASPGTTATPAAPLPTTPSGAPVVLPAPAVAPTPDPTPAPGPVPATPRDFTVADADRLLWRAGFGPIPGQAEQVAAAGLDAAIDRLVRPSGTAQLVGPAPRDDDGNALAPLDLWGHDHAWWLDRMVRSDQPLVERMTLIWHDWFATARGKVGSARLMLDQNELLRRNALGNFRTLLREVTRDPAMLVFLDGVSNTRWNPNENYAREVMELFTLGANRGAYTEQDVREAARAFTGFTGRWDDGIGWNTFRYDPNRHATGSKTIFGRTGAFGWQEAADLCVDHPLHASFFVTKLWGYFVPEPPDAATQAALQELYVGGGHEIAPVVEAILRHPALLRGPAMVKPPVVHQAGMLRALGRGVDTIAWSWLGENAGQQLFDPPNVAGWGSDWLDTSRWRARWDTAAAALMPSIVDPWSATSPYDPLETPQAALDRALEHCGRPRLTPETTAALLAFATTSIPLGLATWARGPRRGLRQNALRLLILTSSDVQTS</sequence>
<evidence type="ECO:0008006" key="4">
    <source>
        <dbReference type="Google" id="ProtNLM"/>
    </source>
</evidence>
<reference evidence="2 3" key="1">
    <citation type="submission" date="2018-03" db="EMBL/GenBank/DDBJ databases">
        <title>Aquarubrobacter algicola gen. nov., sp. nov., a novel actinobacterium isolated from shallow eutrophic lake during the end of cyanobacterial harmful algal blooms.</title>
        <authorList>
            <person name="Chun S.J."/>
        </authorList>
    </citation>
    <scope>NUCLEOTIDE SEQUENCE [LARGE SCALE GENOMIC DNA]</scope>
    <source>
        <strain evidence="2 3">Seoho-28</strain>
    </source>
</reference>
<dbReference type="Pfam" id="PF08811">
    <property type="entry name" value="DUF1800"/>
    <property type="match status" value="1"/>
</dbReference>
<name>A0A2T4UMI1_9ACTN</name>
<dbReference type="EMBL" id="PYYB01000001">
    <property type="protein sequence ID" value="PTL60450.1"/>
    <property type="molecule type" value="Genomic_DNA"/>
</dbReference>
<dbReference type="InterPro" id="IPR014917">
    <property type="entry name" value="DUF1800"/>
</dbReference>
<accession>A0A2T4UMI1</accession>
<evidence type="ECO:0000313" key="3">
    <source>
        <dbReference type="Proteomes" id="UP000240739"/>
    </source>
</evidence>
<comment type="caution">
    <text evidence="2">The sequence shown here is derived from an EMBL/GenBank/DDBJ whole genome shotgun (WGS) entry which is preliminary data.</text>
</comment>